<proteinExistence type="predicted"/>
<accession>A0A8H5B8T1</accession>
<sequence>MATPSDTSLGKRVRRASFRLGDADNDANVELPSLQAAREESLLQQAAALAAKASSLPTSTTPRSRPPSPTSTRLGSVTLEEVEDEDTDGGSATDASTATTASRRKKRKTSKRKKGSATPATTSGPVGTAASAAAVPATTQPTAAQPTPQSTTALHESDSESEPDAVVAPKRNRTEDLDTFFNTAQARGPTTKKSRRCKLCPGEKYLTAEVTTLRRYLEAHHVRPYDKWCERTGFTTMLPKAVRARKDAASNAAANAQQTLNGHLVPIQPAPNVVKYSDALFQQAAEEWLIMTNQPIDALSHPKFHELIEVAARATDGVKIPERRAVRENIIRRFQQNVAELRKRFNSDKVRGEISLTCDAWQAGNRDAYLAVTAHWIEEVTPTDWRLRSALVGFTQMNTAHDGARLGRAMYNVAKRYGITHKIGWITCDNASNNNTMLKWFGTKLNQNKHRRNAKVPKWKHSERHIRCLAHIINLATQAVIATHSKTPHLNTESSPTDVDTALDDLADISTAYDRDETGLIRIITVKARSSAKRTELLKQLQEKEGVKVPLNLILDMKVRWSSTFAMLKRALDLREYLTDFIFKISMEEPSPEKQRALRELCVTPAEWDQVKEFLRILKYADDAQHSFSTETDPALSHALPALEKLHKTWSAIAKKQKYERYHDAVNAGLNKISTYYNKASSVDAYSVFLDPNLKTLHFKKAWANDLELPARDLMLKIFTERWKSLNATSPAPRPMAHARSQLDIDMSDDDEFSTPNTPSPPLVPAPNADKPWLWEFNRYIDGDDRLEHEQGVVAWWGLHSHVLPTWASLARDYLAIMASSVSSERAFSQAGITISKRRNRLKADIVEALQILKSVLNTGLIFREHDATVDWEFENELEEDDNDPAWVDVDADGSDREDDDGMVIDD</sequence>
<feature type="compositionally biased region" description="Low complexity" evidence="6">
    <location>
        <begin position="89"/>
        <end position="101"/>
    </location>
</feature>
<name>A0A8H5B8T1_9AGAR</name>
<dbReference type="GO" id="GO:0046983">
    <property type="term" value="F:protein dimerization activity"/>
    <property type="evidence" value="ECO:0007669"/>
    <property type="project" value="InterPro"/>
</dbReference>
<evidence type="ECO:0000256" key="3">
    <source>
        <dbReference type="ARBA" id="ARBA00022771"/>
    </source>
</evidence>
<dbReference type="PANTHER" id="PTHR46481:SF10">
    <property type="entry name" value="ZINC FINGER BED DOMAIN-CONTAINING PROTEIN 39"/>
    <property type="match status" value="1"/>
</dbReference>
<evidence type="ECO:0000256" key="6">
    <source>
        <dbReference type="SAM" id="MobiDB-lite"/>
    </source>
</evidence>
<evidence type="ECO:0000313" key="8">
    <source>
        <dbReference type="EMBL" id="KAF5318361.1"/>
    </source>
</evidence>
<comment type="subcellular location">
    <subcellularLocation>
        <location evidence="1">Nucleus</location>
    </subcellularLocation>
</comment>
<dbReference type="Pfam" id="PF05699">
    <property type="entry name" value="Dimer_Tnp_hAT"/>
    <property type="match status" value="1"/>
</dbReference>
<evidence type="ECO:0000256" key="4">
    <source>
        <dbReference type="ARBA" id="ARBA00022833"/>
    </source>
</evidence>
<keyword evidence="2" id="KW-0479">Metal-binding</keyword>
<dbReference type="InterPro" id="IPR052035">
    <property type="entry name" value="ZnF_BED_domain_contain"/>
</dbReference>
<feature type="region of interest" description="Disordered" evidence="6">
    <location>
        <begin position="1"/>
        <end position="26"/>
    </location>
</feature>
<evidence type="ECO:0000256" key="1">
    <source>
        <dbReference type="ARBA" id="ARBA00004123"/>
    </source>
</evidence>
<feature type="compositionally biased region" description="Low complexity" evidence="6">
    <location>
        <begin position="116"/>
        <end position="153"/>
    </location>
</feature>
<evidence type="ECO:0000313" key="9">
    <source>
        <dbReference type="Proteomes" id="UP000541558"/>
    </source>
</evidence>
<evidence type="ECO:0000256" key="5">
    <source>
        <dbReference type="ARBA" id="ARBA00023242"/>
    </source>
</evidence>
<organism evidence="8 9">
    <name type="scientific">Ephemerocybe angulata</name>
    <dbReference type="NCBI Taxonomy" id="980116"/>
    <lineage>
        <taxon>Eukaryota</taxon>
        <taxon>Fungi</taxon>
        <taxon>Dikarya</taxon>
        <taxon>Basidiomycota</taxon>
        <taxon>Agaricomycotina</taxon>
        <taxon>Agaricomycetes</taxon>
        <taxon>Agaricomycetidae</taxon>
        <taxon>Agaricales</taxon>
        <taxon>Agaricineae</taxon>
        <taxon>Psathyrellaceae</taxon>
        <taxon>Ephemerocybe</taxon>
    </lineage>
</organism>
<comment type="caution">
    <text evidence="8">The sequence shown here is derived from an EMBL/GenBank/DDBJ whole genome shotgun (WGS) entry which is preliminary data.</text>
</comment>
<reference evidence="8 9" key="1">
    <citation type="journal article" date="2020" name="ISME J.">
        <title>Uncovering the hidden diversity of litter-decomposition mechanisms in mushroom-forming fungi.</title>
        <authorList>
            <person name="Floudas D."/>
            <person name="Bentzer J."/>
            <person name="Ahren D."/>
            <person name="Johansson T."/>
            <person name="Persson P."/>
            <person name="Tunlid A."/>
        </authorList>
    </citation>
    <scope>NUCLEOTIDE SEQUENCE [LARGE SCALE GENOMIC DNA]</scope>
    <source>
        <strain evidence="8 9">CBS 175.51</strain>
    </source>
</reference>
<dbReference type="GO" id="GO:0005634">
    <property type="term" value="C:nucleus"/>
    <property type="evidence" value="ECO:0007669"/>
    <property type="project" value="UniProtKB-SubCell"/>
</dbReference>
<evidence type="ECO:0000256" key="2">
    <source>
        <dbReference type="ARBA" id="ARBA00022723"/>
    </source>
</evidence>
<feature type="compositionally biased region" description="Low complexity" evidence="6">
    <location>
        <begin position="70"/>
        <end position="79"/>
    </location>
</feature>
<protein>
    <recommendedName>
        <fullName evidence="7">HAT C-terminal dimerisation domain-containing protein</fullName>
    </recommendedName>
</protein>
<feature type="region of interest" description="Disordered" evidence="6">
    <location>
        <begin position="46"/>
        <end position="172"/>
    </location>
</feature>
<feature type="region of interest" description="Disordered" evidence="6">
    <location>
        <begin position="881"/>
        <end position="907"/>
    </location>
</feature>
<feature type="compositionally biased region" description="Low complexity" evidence="6">
    <location>
        <begin position="46"/>
        <end position="63"/>
    </location>
</feature>
<dbReference type="SUPFAM" id="SSF53098">
    <property type="entry name" value="Ribonuclease H-like"/>
    <property type="match status" value="1"/>
</dbReference>
<dbReference type="InterPro" id="IPR012337">
    <property type="entry name" value="RNaseH-like_sf"/>
</dbReference>
<dbReference type="AlphaFoldDB" id="A0A8H5B8T1"/>
<dbReference type="PANTHER" id="PTHR46481">
    <property type="entry name" value="ZINC FINGER BED DOMAIN-CONTAINING PROTEIN 4"/>
    <property type="match status" value="1"/>
</dbReference>
<keyword evidence="9" id="KW-1185">Reference proteome</keyword>
<feature type="domain" description="HAT C-terminal dimerisation" evidence="7">
    <location>
        <begin position="777"/>
        <end position="855"/>
    </location>
</feature>
<keyword evidence="3" id="KW-0863">Zinc-finger</keyword>
<dbReference type="GO" id="GO:0008270">
    <property type="term" value="F:zinc ion binding"/>
    <property type="evidence" value="ECO:0007669"/>
    <property type="project" value="UniProtKB-KW"/>
</dbReference>
<dbReference type="Proteomes" id="UP000541558">
    <property type="component" value="Unassembled WGS sequence"/>
</dbReference>
<dbReference type="EMBL" id="JAACJK010000179">
    <property type="protein sequence ID" value="KAF5318361.1"/>
    <property type="molecule type" value="Genomic_DNA"/>
</dbReference>
<dbReference type="OrthoDB" id="3243659at2759"/>
<keyword evidence="4" id="KW-0862">Zinc</keyword>
<evidence type="ECO:0000259" key="7">
    <source>
        <dbReference type="Pfam" id="PF05699"/>
    </source>
</evidence>
<keyword evidence="5" id="KW-0539">Nucleus</keyword>
<dbReference type="InterPro" id="IPR008906">
    <property type="entry name" value="HATC_C_dom"/>
</dbReference>
<gene>
    <name evidence="8" type="ORF">D9611_014218</name>
</gene>
<feature type="compositionally biased region" description="Basic residues" evidence="6">
    <location>
        <begin position="102"/>
        <end position="115"/>
    </location>
</feature>